<sequence>MSIPSSICSSDILLNTSKLTKINTSSKGGNIPQDPKDKHEAQDESTIKIELKNRILNALCNEVDVLQSQMSQTYIKWMESAQLNAPPHGRNEEHNTTSYKDIYMSLSTQKQFIYCELRHMMVWMK</sequence>
<feature type="region of interest" description="Disordered" evidence="1">
    <location>
        <begin position="22"/>
        <end position="44"/>
    </location>
</feature>
<organism evidence="2">
    <name type="scientific">Sylvanvirus sp</name>
    <dbReference type="NCBI Taxonomy" id="2487774"/>
    <lineage>
        <taxon>Viruses</taxon>
    </lineage>
</organism>
<evidence type="ECO:0000313" key="2">
    <source>
        <dbReference type="EMBL" id="AYV86538.1"/>
    </source>
</evidence>
<feature type="compositionally biased region" description="Basic and acidic residues" evidence="1">
    <location>
        <begin position="34"/>
        <end position="44"/>
    </location>
</feature>
<name>A0A3G5AHC5_9VIRU</name>
<protein>
    <submittedName>
        <fullName evidence="2">Uncharacterized protein</fullName>
    </submittedName>
</protein>
<dbReference type="EMBL" id="MK072508">
    <property type="protein sequence ID" value="AYV86538.1"/>
    <property type="molecule type" value="Genomic_DNA"/>
</dbReference>
<evidence type="ECO:0000256" key="1">
    <source>
        <dbReference type="SAM" id="MobiDB-lite"/>
    </source>
</evidence>
<gene>
    <name evidence="2" type="ORF">Sylvanvirus2_34</name>
</gene>
<accession>A0A3G5AHC5</accession>
<proteinExistence type="predicted"/>
<reference evidence="2" key="1">
    <citation type="submission" date="2018-10" db="EMBL/GenBank/DDBJ databases">
        <title>Hidden diversity of soil giant viruses.</title>
        <authorList>
            <person name="Schulz F."/>
            <person name="Alteio L."/>
            <person name="Goudeau D."/>
            <person name="Ryan E.M."/>
            <person name="Malmstrom R.R."/>
            <person name="Blanchard J."/>
            <person name="Woyke T."/>
        </authorList>
    </citation>
    <scope>NUCLEOTIDE SEQUENCE</scope>
    <source>
        <strain evidence="2">SYV1</strain>
    </source>
</reference>